<keyword evidence="7" id="KW-0378">Hydrolase</keyword>
<dbReference type="GO" id="GO:0006508">
    <property type="term" value="P:proteolysis"/>
    <property type="evidence" value="ECO:0007669"/>
    <property type="project" value="UniProtKB-KW"/>
</dbReference>
<name>A0A1J5RZX3_9ZZZZ</name>
<dbReference type="PANTHER" id="PTHR43731:SF26">
    <property type="entry name" value="RHOMBOID-LIKE PROTEIN 10, CHLOROPLASTIC"/>
    <property type="match status" value="1"/>
</dbReference>
<evidence type="ECO:0000256" key="5">
    <source>
        <dbReference type="SAM" id="Phobius"/>
    </source>
</evidence>
<keyword evidence="7" id="KW-0645">Protease</keyword>
<evidence type="ECO:0000256" key="2">
    <source>
        <dbReference type="ARBA" id="ARBA00022692"/>
    </source>
</evidence>
<evidence type="ECO:0000259" key="6">
    <source>
        <dbReference type="Pfam" id="PF01694"/>
    </source>
</evidence>
<dbReference type="InterPro" id="IPR050925">
    <property type="entry name" value="Rhomboid_protease_S54"/>
</dbReference>
<evidence type="ECO:0000256" key="4">
    <source>
        <dbReference type="ARBA" id="ARBA00023136"/>
    </source>
</evidence>
<dbReference type="EC" id="3.4.21.105" evidence="7"/>
<dbReference type="Gene3D" id="1.20.1540.10">
    <property type="entry name" value="Rhomboid-like"/>
    <property type="match status" value="1"/>
</dbReference>
<keyword evidence="2 5" id="KW-0812">Transmembrane</keyword>
<feature type="transmembrane region" description="Helical" evidence="5">
    <location>
        <begin position="107"/>
        <end position="126"/>
    </location>
</feature>
<feature type="domain" description="Peptidase S54 rhomboid" evidence="6">
    <location>
        <begin position="44"/>
        <end position="184"/>
    </location>
</feature>
<keyword evidence="4 5" id="KW-0472">Membrane</keyword>
<organism evidence="7">
    <name type="scientific">mine drainage metagenome</name>
    <dbReference type="NCBI Taxonomy" id="410659"/>
    <lineage>
        <taxon>unclassified sequences</taxon>
        <taxon>metagenomes</taxon>
        <taxon>ecological metagenomes</taxon>
    </lineage>
</organism>
<evidence type="ECO:0000313" key="7">
    <source>
        <dbReference type="EMBL" id="OIR01259.1"/>
    </source>
</evidence>
<protein>
    <submittedName>
        <fullName evidence="7">Rhomboid protease GluP</fullName>
        <ecNumber evidence="7">3.4.21.105</ecNumber>
    </submittedName>
</protein>
<evidence type="ECO:0000256" key="1">
    <source>
        <dbReference type="ARBA" id="ARBA00004141"/>
    </source>
</evidence>
<dbReference type="PANTHER" id="PTHR43731">
    <property type="entry name" value="RHOMBOID PROTEASE"/>
    <property type="match status" value="1"/>
</dbReference>
<keyword evidence="3 5" id="KW-1133">Transmembrane helix</keyword>
<dbReference type="InterPro" id="IPR035952">
    <property type="entry name" value="Rhomboid-like_sf"/>
</dbReference>
<dbReference type="GO" id="GO:0004252">
    <property type="term" value="F:serine-type endopeptidase activity"/>
    <property type="evidence" value="ECO:0007669"/>
    <property type="project" value="InterPro"/>
</dbReference>
<dbReference type="Pfam" id="PF01694">
    <property type="entry name" value="Rhomboid"/>
    <property type="match status" value="1"/>
</dbReference>
<feature type="transmembrane region" description="Helical" evidence="5">
    <location>
        <begin position="133"/>
        <end position="155"/>
    </location>
</feature>
<reference evidence="7" key="1">
    <citation type="submission" date="2016-10" db="EMBL/GenBank/DDBJ databases">
        <title>Sequence of Gallionella enrichment culture.</title>
        <authorList>
            <person name="Poehlein A."/>
            <person name="Muehling M."/>
            <person name="Daniel R."/>
        </authorList>
    </citation>
    <scope>NUCLEOTIDE SEQUENCE</scope>
</reference>
<gene>
    <name evidence="7" type="primary">gluP_3</name>
    <name evidence="7" type="ORF">GALL_167310</name>
</gene>
<comment type="caution">
    <text evidence="7">The sequence shown here is derived from an EMBL/GenBank/DDBJ whole genome shotgun (WGS) entry which is preliminary data.</text>
</comment>
<feature type="transmembrane region" description="Helical" evidence="5">
    <location>
        <begin position="167"/>
        <end position="184"/>
    </location>
</feature>
<sequence>MRSPSSTVWTIIFVTVAGFLLEIGAGDPAVSGFALWPVGAGFMPWQLLTYAFLHGGIAHLAFNMYGFWMFGRELEYLMGRRAFLLLYFASILSAALMQLFVTSVTGNVYPTIGASGGVFGLLLAYGMLFPNRILMLIFPPVALPAWLFVTLYAGIELILGATGTQAGVAHFAHLGGMVGGYIIIRRWRRRGR</sequence>
<evidence type="ECO:0000256" key="3">
    <source>
        <dbReference type="ARBA" id="ARBA00022989"/>
    </source>
</evidence>
<dbReference type="SUPFAM" id="SSF144091">
    <property type="entry name" value="Rhomboid-like"/>
    <property type="match status" value="1"/>
</dbReference>
<feature type="transmembrane region" description="Helical" evidence="5">
    <location>
        <begin position="50"/>
        <end position="70"/>
    </location>
</feature>
<feature type="transmembrane region" description="Helical" evidence="5">
    <location>
        <begin position="82"/>
        <end position="101"/>
    </location>
</feature>
<dbReference type="EMBL" id="MLJW01000086">
    <property type="protein sequence ID" value="OIR01259.1"/>
    <property type="molecule type" value="Genomic_DNA"/>
</dbReference>
<comment type="subcellular location">
    <subcellularLocation>
        <location evidence="1">Membrane</location>
        <topology evidence="1">Multi-pass membrane protein</topology>
    </subcellularLocation>
</comment>
<proteinExistence type="predicted"/>
<dbReference type="GO" id="GO:0016020">
    <property type="term" value="C:membrane"/>
    <property type="evidence" value="ECO:0007669"/>
    <property type="project" value="UniProtKB-SubCell"/>
</dbReference>
<dbReference type="AlphaFoldDB" id="A0A1J5RZX3"/>
<accession>A0A1J5RZX3</accession>
<dbReference type="InterPro" id="IPR022764">
    <property type="entry name" value="Peptidase_S54_rhomboid_dom"/>
</dbReference>